<reference evidence="10" key="2">
    <citation type="journal article" date="2016" name="Genome Announc.">
        <title>Draft Genome Sequences of Two Novel Amoeba-Resistant Intranuclear Bacteria, 'Candidatus Berkiella cookevillensis' and 'Candidatus Berkiella aquae'.</title>
        <authorList>
            <person name="Mehari Y.T."/>
            <person name="Arivett B.A."/>
            <person name="Farone A.L."/>
            <person name="Gunderson J.H."/>
            <person name="Farone M.B."/>
        </authorList>
    </citation>
    <scope>NUCLEOTIDE SEQUENCE</scope>
    <source>
        <strain evidence="10">CC99</strain>
    </source>
</reference>
<accession>A0A0Q9YLU1</accession>
<dbReference type="PANTHER" id="PTHR32089">
    <property type="entry name" value="METHYL-ACCEPTING CHEMOTAXIS PROTEIN MCPB"/>
    <property type="match status" value="1"/>
</dbReference>
<feature type="transmembrane region" description="Helical" evidence="7">
    <location>
        <begin position="12"/>
        <end position="32"/>
    </location>
</feature>
<evidence type="ECO:0000313" key="10">
    <source>
        <dbReference type="EMBL" id="MCS5707422.1"/>
    </source>
</evidence>
<dbReference type="OrthoDB" id="9177152at2"/>
<gene>
    <name evidence="9" type="primary">mcp4</name>
    <name evidence="10" type="ORF">CC99x_000745</name>
    <name evidence="9" type="ORF">CC99x_02222</name>
</gene>
<dbReference type="GO" id="GO:0007165">
    <property type="term" value="P:signal transduction"/>
    <property type="evidence" value="ECO:0007669"/>
    <property type="project" value="UniProtKB-KW"/>
</dbReference>
<keyword evidence="4 7" id="KW-0472">Membrane</keyword>
<comment type="subcellular location">
    <subcellularLocation>
        <location evidence="1">Membrane</location>
        <topology evidence="1">Multi-pass membrane protein</topology>
    </subcellularLocation>
</comment>
<protein>
    <submittedName>
        <fullName evidence="9 10">Methyl-accepting chemotaxis protein</fullName>
    </submittedName>
</protein>
<comment type="caution">
    <text evidence="9">The sequence shown here is derived from an EMBL/GenBank/DDBJ whole genome shotgun (WGS) entry which is preliminary data.</text>
</comment>
<feature type="transmembrane region" description="Helical" evidence="7">
    <location>
        <begin position="47"/>
        <end position="68"/>
    </location>
</feature>
<evidence type="ECO:0000256" key="2">
    <source>
        <dbReference type="ARBA" id="ARBA00022692"/>
    </source>
</evidence>
<dbReference type="Proteomes" id="UP000051494">
    <property type="component" value="Unassembled WGS sequence"/>
</dbReference>
<dbReference type="EMBL" id="LKHV01000014">
    <property type="protein sequence ID" value="KRG17623.1"/>
    <property type="molecule type" value="Genomic_DNA"/>
</dbReference>
<evidence type="ECO:0000313" key="11">
    <source>
        <dbReference type="Proteomes" id="UP000051494"/>
    </source>
</evidence>
<evidence type="ECO:0000259" key="8">
    <source>
        <dbReference type="PROSITE" id="PS50111"/>
    </source>
</evidence>
<dbReference type="GO" id="GO:0006935">
    <property type="term" value="P:chemotaxis"/>
    <property type="evidence" value="ECO:0007669"/>
    <property type="project" value="UniProtKB-ARBA"/>
</dbReference>
<dbReference type="RefSeq" id="WP_057625321.1">
    <property type="nucleotide sequence ID" value="NZ_LKHV02000001.1"/>
</dbReference>
<organism evidence="9">
    <name type="scientific">Candidatus Berkiella cookevillensis</name>
    <dbReference type="NCBI Taxonomy" id="437022"/>
    <lineage>
        <taxon>Bacteria</taxon>
        <taxon>Pseudomonadati</taxon>
        <taxon>Pseudomonadota</taxon>
        <taxon>Gammaproteobacteria</taxon>
        <taxon>Candidatus Berkiellales</taxon>
        <taxon>Candidatus Berkiellaceae</taxon>
        <taxon>Candidatus Berkiella</taxon>
    </lineage>
</organism>
<evidence type="ECO:0000256" key="6">
    <source>
        <dbReference type="PROSITE-ProRule" id="PRU00284"/>
    </source>
</evidence>
<keyword evidence="3 7" id="KW-1133">Transmembrane helix</keyword>
<name>A0A0Q9YLU1_9GAMM</name>
<dbReference type="EMBL" id="LKHV02000001">
    <property type="protein sequence ID" value="MCS5707422.1"/>
    <property type="molecule type" value="Genomic_DNA"/>
</dbReference>
<reference evidence="9" key="1">
    <citation type="submission" date="2015-09" db="EMBL/GenBank/DDBJ databases">
        <title>Draft Genome Sequences of Two Novel Amoeba-resistant Intranuclear Bacteria, Candidatus Berkiella cookevillensis and Candidatus Berkiella aquae.</title>
        <authorList>
            <person name="Mehari Y.T."/>
            <person name="Arivett B.A."/>
            <person name="Farone A.L."/>
            <person name="Gunderson J.H."/>
            <person name="Farone M.B."/>
        </authorList>
    </citation>
    <scope>NUCLEOTIDE SEQUENCE [LARGE SCALE GENOMIC DNA]</scope>
    <source>
        <strain evidence="9">CC99</strain>
    </source>
</reference>
<dbReference type="Gene3D" id="1.10.287.950">
    <property type="entry name" value="Methyl-accepting chemotaxis protein"/>
    <property type="match status" value="1"/>
</dbReference>
<keyword evidence="5 6" id="KW-0807">Transducer</keyword>
<dbReference type="InterPro" id="IPR004089">
    <property type="entry name" value="MCPsignal_dom"/>
</dbReference>
<evidence type="ECO:0000256" key="4">
    <source>
        <dbReference type="ARBA" id="ARBA00023136"/>
    </source>
</evidence>
<dbReference type="CDD" id="cd11386">
    <property type="entry name" value="MCP_signal"/>
    <property type="match status" value="1"/>
</dbReference>
<dbReference type="PANTHER" id="PTHR32089:SF119">
    <property type="entry name" value="METHYL-ACCEPTING CHEMOTAXIS PROTEIN CTPL"/>
    <property type="match status" value="1"/>
</dbReference>
<evidence type="ECO:0000256" key="1">
    <source>
        <dbReference type="ARBA" id="ARBA00004141"/>
    </source>
</evidence>
<dbReference type="Pfam" id="PF00015">
    <property type="entry name" value="MCPsignal"/>
    <property type="match status" value="1"/>
</dbReference>
<dbReference type="AlphaFoldDB" id="A0A0Q9YLU1"/>
<proteinExistence type="predicted"/>
<feature type="domain" description="Methyl-accepting transducer" evidence="8">
    <location>
        <begin position="142"/>
        <end position="378"/>
    </location>
</feature>
<reference evidence="10" key="3">
    <citation type="submission" date="2021-06" db="EMBL/GenBank/DDBJ databases">
        <title>Genomic Description and Analysis of Intracellular Bacteria, Candidatus Berkiella cookevillensis and Candidatus Berkiella aquae.</title>
        <authorList>
            <person name="Kidane D.T."/>
            <person name="Mehari Y.T."/>
            <person name="Rice F.C."/>
            <person name="Arivett B.A."/>
            <person name="Farone A.L."/>
            <person name="Berk S.G."/>
            <person name="Farone M.B."/>
        </authorList>
    </citation>
    <scope>NUCLEOTIDE SEQUENCE</scope>
    <source>
        <strain evidence="10">CC99</strain>
    </source>
</reference>
<dbReference type="SUPFAM" id="SSF58104">
    <property type="entry name" value="Methyl-accepting chemotaxis protein (MCP) signaling domain"/>
    <property type="match status" value="1"/>
</dbReference>
<dbReference type="SMART" id="SM00283">
    <property type="entry name" value="MA"/>
    <property type="match status" value="1"/>
</dbReference>
<sequence length="434" mass="48225">MIKKKRFSFYHMASLGTILFEIAFFGSLWVASTDWTLTQLISQIESFWMFFAIGNFFLFLAFLIYVIIYKFQKVNKTLNETVEQNKINSEAVWQLLEELSKLSEGDLTIYLSEGNDLTGAIAKTVNYALKALRELVLTIYHATENVNQQTVIAQKVIELNALKSELQRKENYSAMQAINRIIKSINVVSEGALKSKEVADNSVDIAKSGATIVQNSVQSMEKIKEHIQETQSQIKKLGLSTQVIGDTISLIDDITEQTNILAINAAIQAAMAGEAGRGFAVVAEEVQRLAERSNHATRQIKAIVNTIKEDTYESIRLMDQSNLEVGQGVRLAHDAGLALEKIENVSVELFKLIEGISLEAKDQAKTSETIADNMNRIDTNADEVHSGTQKTQETIERLIELAADLNKSIAGFKLPAQRVEAPFSSLTRKAVGSE</sequence>
<dbReference type="GO" id="GO:0016020">
    <property type="term" value="C:membrane"/>
    <property type="evidence" value="ECO:0007669"/>
    <property type="project" value="UniProtKB-SubCell"/>
</dbReference>
<keyword evidence="11" id="KW-1185">Reference proteome</keyword>
<keyword evidence="2 7" id="KW-0812">Transmembrane</keyword>
<evidence type="ECO:0000313" key="9">
    <source>
        <dbReference type="EMBL" id="KRG17623.1"/>
    </source>
</evidence>
<evidence type="ECO:0000256" key="7">
    <source>
        <dbReference type="SAM" id="Phobius"/>
    </source>
</evidence>
<evidence type="ECO:0000256" key="5">
    <source>
        <dbReference type="ARBA" id="ARBA00023224"/>
    </source>
</evidence>
<evidence type="ECO:0000256" key="3">
    <source>
        <dbReference type="ARBA" id="ARBA00022989"/>
    </source>
</evidence>
<dbReference type="PROSITE" id="PS50111">
    <property type="entry name" value="CHEMOTAXIS_TRANSDUC_2"/>
    <property type="match status" value="1"/>
</dbReference>
<dbReference type="STRING" id="437022.CC99x_02222"/>